<protein>
    <submittedName>
        <fullName evidence="1">Uncharacterized protein</fullName>
    </submittedName>
</protein>
<evidence type="ECO:0000313" key="2">
    <source>
        <dbReference type="Proteomes" id="UP000583929"/>
    </source>
</evidence>
<dbReference type="Proteomes" id="UP000583929">
    <property type="component" value="Unassembled WGS sequence"/>
</dbReference>
<dbReference type="AlphaFoldDB" id="A0A7J6HSL6"/>
<evidence type="ECO:0000313" key="1">
    <source>
        <dbReference type="EMBL" id="KAF4398284.1"/>
    </source>
</evidence>
<reference evidence="1 2" key="1">
    <citation type="journal article" date="2020" name="bioRxiv">
        <title>Sequence and annotation of 42 cannabis genomes reveals extensive copy number variation in cannabinoid synthesis and pathogen resistance genes.</title>
        <authorList>
            <person name="Mckernan K.J."/>
            <person name="Helbert Y."/>
            <person name="Kane L.T."/>
            <person name="Ebling H."/>
            <person name="Zhang L."/>
            <person name="Liu B."/>
            <person name="Eaton Z."/>
            <person name="Mclaughlin S."/>
            <person name="Kingan S."/>
            <person name="Baybayan P."/>
            <person name="Concepcion G."/>
            <person name="Jordan M."/>
            <person name="Riva A."/>
            <person name="Barbazuk W."/>
            <person name="Harkins T."/>
        </authorList>
    </citation>
    <scope>NUCLEOTIDE SEQUENCE [LARGE SCALE GENOMIC DNA]</scope>
    <source>
        <strain evidence="2">cv. Jamaican Lion 4</strain>
        <tissue evidence="1">Leaf</tissue>
    </source>
</reference>
<dbReference type="InterPro" id="IPR036611">
    <property type="entry name" value="Trigger_fac_ribosome-bd_sf"/>
</dbReference>
<sequence>MAMASTITPRTALSQFQQLHIAKNFTITSSNGCVQLHARGKVNFETGKCFLITSPQRREFGLKKLICEAGSGVEASVDSGEDLVIVKNPQIVVESQDNDKMQVRVDLTGEETERVFDRVLANLAKTAPPIPGFRREKGGNTIFSLQHLMKLMFCFIFMRVGSSGKTSKVPKSFLLGILGEERVTKFVIQEIVSSTMAQYENLKVKDNKINTTQSAEELKASFKEGREFGFNAIIEFENIEIETPAVQPL</sequence>
<dbReference type="EMBL" id="JAATIQ010000027">
    <property type="protein sequence ID" value="KAF4398284.1"/>
    <property type="molecule type" value="Genomic_DNA"/>
</dbReference>
<dbReference type="GO" id="GO:0044183">
    <property type="term" value="F:protein folding chaperone"/>
    <property type="evidence" value="ECO:0007669"/>
    <property type="project" value="TreeGrafter"/>
</dbReference>
<accession>A0A7J6HSL6</accession>
<dbReference type="GO" id="GO:0015031">
    <property type="term" value="P:protein transport"/>
    <property type="evidence" value="ECO:0007669"/>
    <property type="project" value="InterPro"/>
</dbReference>
<dbReference type="GO" id="GO:0003755">
    <property type="term" value="F:peptidyl-prolyl cis-trans isomerase activity"/>
    <property type="evidence" value="ECO:0007669"/>
    <property type="project" value="TreeGrafter"/>
</dbReference>
<dbReference type="PANTHER" id="PTHR30560:SF4">
    <property type="entry name" value="OS01G0894700 PROTEIN"/>
    <property type="match status" value="1"/>
</dbReference>
<dbReference type="GO" id="GO:0043022">
    <property type="term" value="F:ribosome binding"/>
    <property type="evidence" value="ECO:0007669"/>
    <property type="project" value="TreeGrafter"/>
</dbReference>
<proteinExistence type="predicted"/>
<name>A0A7J6HSL6_CANSA</name>
<comment type="caution">
    <text evidence="1">The sequence shown here is derived from an EMBL/GenBank/DDBJ whole genome shotgun (WGS) entry which is preliminary data.</text>
</comment>
<organism evidence="1 2">
    <name type="scientific">Cannabis sativa</name>
    <name type="common">Hemp</name>
    <name type="synonym">Marijuana</name>
    <dbReference type="NCBI Taxonomy" id="3483"/>
    <lineage>
        <taxon>Eukaryota</taxon>
        <taxon>Viridiplantae</taxon>
        <taxon>Streptophyta</taxon>
        <taxon>Embryophyta</taxon>
        <taxon>Tracheophyta</taxon>
        <taxon>Spermatophyta</taxon>
        <taxon>Magnoliopsida</taxon>
        <taxon>eudicotyledons</taxon>
        <taxon>Gunneridae</taxon>
        <taxon>Pentapetalae</taxon>
        <taxon>rosids</taxon>
        <taxon>fabids</taxon>
        <taxon>Rosales</taxon>
        <taxon>Cannabaceae</taxon>
        <taxon>Cannabis</taxon>
    </lineage>
</organism>
<dbReference type="InterPro" id="IPR005215">
    <property type="entry name" value="Trig_fac"/>
</dbReference>
<keyword evidence="2" id="KW-1185">Reference proteome</keyword>
<dbReference type="Gene3D" id="3.30.70.1050">
    <property type="entry name" value="Trigger factor ribosome-binding domain"/>
    <property type="match status" value="2"/>
</dbReference>
<gene>
    <name evidence="1" type="ORF">G4B88_007563</name>
</gene>
<dbReference type="GO" id="GO:0043335">
    <property type="term" value="P:protein unfolding"/>
    <property type="evidence" value="ECO:0007669"/>
    <property type="project" value="TreeGrafter"/>
</dbReference>
<dbReference type="GO" id="GO:0051083">
    <property type="term" value="P:'de novo' cotranslational protein folding"/>
    <property type="evidence" value="ECO:0007669"/>
    <property type="project" value="TreeGrafter"/>
</dbReference>
<dbReference type="PANTHER" id="PTHR30560">
    <property type="entry name" value="TRIGGER FACTOR CHAPERONE AND PEPTIDYL-PROLYL CIS/TRANS ISOMERASE"/>
    <property type="match status" value="1"/>
</dbReference>